<feature type="binding site" evidence="5 10">
    <location>
        <position position="430"/>
    </location>
    <ligand>
        <name>Zn(2+)</name>
        <dbReference type="ChEBI" id="CHEBI:29105"/>
    </ligand>
</feature>
<dbReference type="GO" id="GO:0000105">
    <property type="term" value="P:L-histidine biosynthetic process"/>
    <property type="evidence" value="ECO:0007669"/>
    <property type="project" value="UniProtKB-UniRule"/>
</dbReference>
<dbReference type="InterPro" id="IPR012131">
    <property type="entry name" value="Hstdl_DH"/>
</dbReference>
<dbReference type="Gene3D" id="3.40.50.1980">
    <property type="entry name" value="Nitrogenase molybdenum iron protein domain"/>
    <property type="match status" value="2"/>
</dbReference>
<comment type="pathway">
    <text evidence="5">Amino-acid biosynthesis; L-histidine biosynthesis; L-histidine from 5-phospho-alpha-D-ribose 1-diphosphate: step 9/9.</text>
</comment>
<evidence type="ECO:0000256" key="5">
    <source>
        <dbReference type="HAMAP-Rule" id="MF_01024"/>
    </source>
</evidence>
<dbReference type="PIRSF" id="PIRSF000099">
    <property type="entry name" value="Histidinol_dh"/>
    <property type="match status" value="1"/>
</dbReference>
<feature type="binding site" evidence="5 9">
    <location>
        <position position="272"/>
    </location>
    <ligand>
        <name>substrate</name>
    </ligand>
</feature>
<keyword evidence="3 5" id="KW-0862">Zinc</keyword>
<evidence type="ECO:0000256" key="1">
    <source>
        <dbReference type="ARBA" id="ARBA00010178"/>
    </source>
</evidence>
<comment type="caution">
    <text evidence="12">The sequence shown here is derived from an EMBL/GenBank/DDBJ whole genome shotgun (WGS) entry which is preliminary data.</text>
</comment>
<evidence type="ECO:0000256" key="10">
    <source>
        <dbReference type="PIRSR" id="PIRSR000099-4"/>
    </source>
</evidence>
<evidence type="ECO:0000256" key="6">
    <source>
        <dbReference type="PIRNR" id="PIRNR000099"/>
    </source>
</evidence>
<evidence type="ECO:0000256" key="2">
    <source>
        <dbReference type="ARBA" id="ARBA00022723"/>
    </source>
</evidence>
<dbReference type="UniPathway" id="UPA00031">
    <property type="reaction ID" value="UER00014"/>
</dbReference>
<evidence type="ECO:0000256" key="7">
    <source>
        <dbReference type="PIRSR" id="PIRSR000099-1"/>
    </source>
</evidence>
<feature type="binding site" evidence="5 8">
    <location>
        <position position="224"/>
    </location>
    <ligand>
        <name>NAD(+)</name>
        <dbReference type="ChEBI" id="CHEBI:57540"/>
    </ligand>
</feature>
<dbReference type="PROSITE" id="PS00611">
    <property type="entry name" value="HISOL_DEHYDROGENASE"/>
    <property type="match status" value="1"/>
</dbReference>
<dbReference type="PRINTS" id="PR00083">
    <property type="entry name" value="HOLDHDRGNASE"/>
</dbReference>
<dbReference type="GO" id="GO:0004399">
    <property type="term" value="F:histidinol dehydrogenase activity"/>
    <property type="evidence" value="ECO:0007669"/>
    <property type="project" value="UniProtKB-UniRule"/>
</dbReference>
<comment type="catalytic activity">
    <reaction evidence="5">
        <text>L-histidinol + 2 NAD(+) + H2O = L-histidine + 2 NADH + 3 H(+)</text>
        <dbReference type="Rhea" id="RHEA:20641"/>
        <dbReference type="ChEBI" id="CHEBI:15377"/>
        <dbReference type="ChEBI" id="CHEBI:15378"/>
        <dbReference type="ChEBI" id="CHEBI:57540"/>
        <dbReference type="ChEBI" id="CHEBI:57595"/>
        <dbReference type="ChEBI" id="CHEBI:57699"/>
        <dbReference type="ChEBI" id="CHEBI:57945"/>
        <dbReference type="EC" id="1.1.1.23"/>
    </reaction>
</comment>
<keyword evidence="2 5" id="KW-0479">Metal-binding</keyword>
<feature type="binding site" evidence="5 9">
    <location>
        <position position="371"/>
    </location>
    <ligand>
        <name>substrate</name>
    </ligand>
</feature>
<feature type="binding site" evidence="5 9">
    <location>
        <position position="269"/>
    </location>
    <ligand>
        <name>substrate</name>
    </ligand>
</feature>
<dbReference type="PANTHER" id="PTHR21256">
    <property type="entry name" value="HISTIDINOL DEHYDROGENASE HDH"/>
    <property type="match status" value="1"/>
</dbReference>
<dbReference type="EMBL" id="PHFL01000069">
    <property type="protein sequence ID" value="RFM23170.1"/>
    <property type="molecule type" value="Genomic_DNA"/>
</dbReference>
<dbReference type="InterPro" id="IPR022695">
    <property type="entry name" value="Histidinol_DH_monofunct"/>
</dbReference>
<feature type="binding site" evidence="5 10">
    <location>
        <position position="272"/>
    </location>
    <ligand>
        <name>Zn(2+)</name>
        <dbReference type="ChEBI" id="CHEBI:29105"/>
    </ligand>
</feature>
<feature type="binding site" evidence="5 9">
    <location>
        <position position="425"/>
    </location>
    <ligand>
        <name>substrate</name>
    </ligand>
</feature>
<dbReference type="FunFam" id="3.40.50.1980:FF:000026">
    <property type="entry name" value="Histidinol dehydrogenase"/>
    <property type="match status" value="1"/>
</dbReference>
<comment type="cofactor">
    <cofactor evidence="5 10">
        <name>Zn(2+)</name>
        <dbReference type="ChEBI" id="CHEBI:29105"/>
    </cofactor>
    <text evidence="5 10">Binds 1 zinc ion per subunit.</text>
</comment>
<dbReference type="GO" id="GO:0051287">
    <property type="term" value="F:NAD binding"/>
    <property type="evidence" value="ECO:0007669"/>
    <property type="project" value="InterPro"/>
</dbReference>
<evidence type="ECO:0000313" key="13">
    <source>
        <dbReference type="Proteomes" id="UP000266389"/>
    </source>
</evidence>
<name>A0A395LX47_9BACT</name>
<feature type="binding site" evidence="5 9">
    <location>
        <position position="430"/>
    </location>
    <ligand>
        <name>substrate</name>
    </ligand>
</feature>
<reference evidence="12 13" key="1">
    <citation type="journal article" date="2011" name="ISME J.">
        <title>Community ecology of hot spring cyanobacterial mats: predominant populations and their functional potential.</title>
        <authorList>
            <person name="Klatt C.G."/>
            <person name="Wood J.M."/>
            <person name="Rusch D.B."/>
            <person name="Bateson M.M."/>
            <person name="Hamamura N."/>
            <person name="Heidelberg J.F."/>
            <person name="Grossman A.R."/>
            <person name="Bhaya D."/>
            <person name="Cohan F.M."/>
            <person name="Kuhl M."/>
            <person name="Bryant D.A."/>
            <person name="Ward D.M."/>
        </authorList>
    </citation>
    <scope>NUCLEOTIDE SEQUENCE [LARGE SCALE GENOMIC DNA]</scope>
    <source>
        <strain evidence="12">OS</strain>
    </source>
</reference>
<dbReference type="InterPro" id="IPR016161">
    <property type="entry name" value="Ald_DH/histidinol_DH"/>
</dbReference>
<evidence type="ECO:0000256" key="8">
    <source>
        <dbReference type="PIRSR" id="PIRSR000099-2"/>
    </source>
</evidence>
<protein>
    <recommendedName>
        <fullName evidence="5">Histidinol dehydrogenase</fullName>
        <shortName evidence="5">HDH</shortName>
        <ecNumber evidence="5">1.1.1.23</ecNumber>
    </recommendedName>
</protein>
<keyword evidence="5 8" id="KW-0520">NAD</keyword>
<feature type="binding site" evidence="5 10">
    <location>
        <position position="371"/>
    </location>
    <ligand>
        <name>Zn(2+)</name>
        <dbReference type="ChEBI" id="CHEBI:29105"/>
    </ligand>
</feature>
<dbReference type="PANTHER" id="PTHR21256:SF2">
    <property type="entry name" value="HISTIDINE BIOSYNTHESIS TRIFUNCTIONAL PROTEIN"/>
    <property type="match status" value="1"/>
</dbReference>
<dbReference type="GO" id="GO:0008270">
    <property type="term" value="F:zinc ion binding"/>
    <property type="evidence" value="ECO:0007669"/>
    <property type="project" value="UniProtKB-UniRule"/>
</dbReference>
<gene>
    <name evidence="5 12" type="primary">hisD</name>
    <name evidence="12" type="ORF">D0433_12420</name>
</gene>
<keyword evidence="4 5" id="KW-0560">Oxidoreductase</keyword>
<evidence type="ECO:0000256" key="11">
    <source>
        <dbReference type="RuleBase" id="RU004175"/>
    </source>
</evidence>
<sequence>MQDITATYKRKSEKVFSLIHYNSPQSLHTFLSRRAVFDEETERRVKEILDRVRKEGDVAVRYYTKEFDGIVLKTFRATPKELNQALKKVPKSLMQILEKAAENISHFHEHELEKSFFYDDGDGVIIGQKVTPIERALCYVPGGKAVYPSSVLMNVIRAKVAGVSEIFLTSPVGQAQAVHPYIAAAASVVGVKDVFKLGGAQAIAAFAFGTESIPKVDKITGPGNKYVAMAKRLVFGEVSIDAIAGPSEIVIIADETANPRFVTMDLFSQAEHDEDASAVLITPSQRLAELVQKEASASIAKMKRRAIIEAAVKQHSAIILVKDVDEACDVANLLAPEHLEVHTASPWELMPKLKHAGAIFLGEYSSEPVGDYFAGPNHTLPTGGTARFFSALSTRDFLKRTSIIQYSKARLMETGKSIAAFADAEELQAHAEAIRIRLESKR</sequence>
<feature type="binding site" evidence="5 9">
    <location>
        <position position="247"/>
    </location>
    <ligand>
        <name>substrate</name>
    </ligand>
</feature>
<dbReference type="SUPFAM" id="SSF53720">
    <property type="entry name" value="ALDH-like"/>
    <property type="match status" value="1"/>
</dbReference>
<keyword evidence="5" id="KW-0028">Amino-acid biosynthesis</keyword>
<dbReference type="AlphaFoldDB" id="A0A395LX47"/>
<feature type="binding site" evidence="5 8">
    <location>
        <position position="139"/>
    </location>
    <ligand>
        <name>NAD(+)</name>
        <dbReference type="ChEBI" id="CHEBI:57540"/>
    </ligand>
</feature>
<accession>A0A395LX47</accession>
<feature type="binding site" evidence="5 10">
    <location>
        <position position="269"/>
    </location>
    <ligand>
        <name>Zn(2+)</name>
        <dbReference type="ChEBI" id="CHEBI:29105"/>
    </ligand>
</feature>
<dbReference type="CDD" id="cd06572">
    <property type="entry name" value="Histidinol_dh"/>
    <property type="match status" value="1"/>
</dbReference>
<feature type="active site" description="Proton acceptor" evidence="5 7">
    <location>
        <position position="338"/>
    </location>
</feature>
<dbReference type="Proteomes" id="UP000266389">
    <property type="component" value="Unassembled WGS sequence"/>
</dbReference>
<dbReference type="GO" id="GO:0005829">
    <property type="term" value="C:cytosol"/>
    <property type="evidence" value="ECO:0007669"/>
    <property type="project" value="TreeGrafter"/>
</dbReference>
<feature type="binding site" evidence="5 9">
    <location>
        <position position="338"/>
    </location>
    <ligand>
        <name>substrate</name>
    </ligand>
</feature>
<dbReference type="EC" id="1.1.1.23" evidence="5"/>
<dbReference type="InterPro" id="IPR001692">
    <property type="entry name" value="Histidinol_DH_CS"/>
</dbReference>
<comment type="function">
    <text evidence="5">Catalyzes the sequential NAD-dependent oxidations of L-histidinol to L-histidinaldehyde and then to L-histidine.</text>
</comment>
<evidence type="ECO:0000313" key="12">
    <source>
        <dbReference type="EMBL" id="RFM23170.1"/>
    </source>
</evidence>
<proteinExistence type="inferred from homology"/>
<feature type="binding site" evidence="5 8">
    <location>
        <position position="201"/>
    </location>
    <ligand>
        <name>NAD(+)</name>
        <dbReference type="ChEBI" id="CHEBI:57540"/>
    </ligand>
</feature>
<dbReference type="NCBIfam" id="TIGR00069">
    <property type="entry name" value="hisD"/>
    <property type="match status" value="1"/>
</dbReference>
<evidence type="ECO:0000256" key="3">
    <source>
        <dbReference type="ARBA" id="ARBA00022833"/>
    </source>
</evidence>
<dbReference type="Gene3D" id="1.20.5.1300">
    <property type="match status" value="1"/>
</dbReference>
<organism evidence="12 13">
    <name type="scientific">Candidatus Thermochlorobacter aerophilus</name>
    <dbReference type="NCBI Taxonomy" id="1868324"/>
    <lineage>
        <taxon>Bacteria</taxon>
        <taxon>Pseudomonadati</taxon>
        <taxon>Chlorobiota</taxon>
        <taxon>Chlorobiia</taxon>
        <taxon>Chlorobiales</taxon>
        <taxon>Candidatus Thermochlorobacteriaceae</taxon>
        <taxon>Candidatus Thermochlorobacter</taxon>
    </lineage>
</organism>
<feature type="active site" description="Proton acceptor" evidence="5 7">
    <location>
        <position position="337"/>
    </location>
</feature>
<dbReference type="Pfam" id="PF00815">
    <property type="entry name" value="Histidinol_dh"/>
    <property type="match status" value="1"/>
</dbReference>
<comment type="similarity">
    <text evidence="1 5 6 11">Belongs to the histidinol dehydrogenase family.</text>
</comment>
<evidence type="ECO:0000256" key="4">
    <source>
        <dbReference type="ARBA" id="ARBA00023002"/>
    </source>
</evidence>
<dbReference type="FunFam" id="3.40.50.1980:FF:000001">
    <property type="entry name" value="Histidinol dehydrogenase"/>
    <property type="match status" value="1"/>
</dbReference>
<evidence type="ECO:0000256" key="9">
    <source>
        <dbReference type="PIRSR" id="PIRSR000099-3"/>
    </source>
</evidence>
<keyword evidence="5" id="KW-0368">Histidine biosynthesis</keyword>
<dbReference type="HAMAP" id="MF_01024">
    <property type="entry name" value="HisD"/>
    <property type="match status" value="1"/>
</dbReference>